<dbReference type="GO" id="GO:0008270">
    <property type="term" value="F:zinc ion binding"/>
    <property type="evidence" value="ECO:0007669"/>
    <property type="project" value="InterPro"/>
</dbReference>
<dbReference type="InterPro" id="IPR013149">
    <property type="entry name" value="ADH-like_C"/>
</dbReference>
<evidence type="ECO:0000259" key="5">
    <source>
        <dbReference type="Pfam" id="PF00107"/>
    </source>
</evidence>
<gene>
    <name evidence="7" type="ORF">A2W52_02885</name>
</gene>
<proteinExistence type="inferred from homology"/>
<dbReference type="SUPFAM" id="SSF50129">
    <property type="entry name" value="GroES-like"/>
    <property type="match status" value="1"/>
</dbReference>
<evidence type="ECO:0000256" key="3">
    <source>
        <dbReference type="ARBA" id="ARBA00023002"/>
    </source>
</evidence>
<accession>A0A1G2MBW8</accession>
<sequence length="407" mass="44759">MYRMKALVFDTTLGSWENTRGFELQDVPAPVLNEKKDPTDADKALLKVYYAGICGTDRGIWNRTAFKDQILGSIKAEGKTRRILGHEFFGEVVALGSKASALAPSLIIKGTPRSSEAGIVAPLKVGDFAAPESHVVCNKCFQCLRGEKHVCTNEKILGISQDGGFAEFVKLPVRIVWKTDTAKTRPELGALQEPFGNAVHAASKVPLKGKTIAIFGLGPIGLFLTLVARGLKAASIIGIEPNPVSQEMAKRLGIDYVIPLPPRPKETLIHQHDEEVIRQINELTSGLGVDVSFEMAGFNSSLNNCLFATRRGGDVIAFGIKSGDFVLEDYNRFIVRGITVHAVIGRRLPETWETTQRLFSDAKNKIQEDIWNIILNQGKGTILPLKEYTKGRFEEMLAKHPKLLIEV</sequence>
<protein>
    <recommendedName>
        <fullName evidence="9">Theronine dehydrogenase</fullName>
    </recommendedName>
</protein>
<dbReference type="Pfam" id="PF08240">
    <property type="entry name" value="ADH_N"/>
    <property type="match status" value="1"/>
</dbReference>
<dbReference type="SUPFAM" id="SSF51735">
    <property type="entry name" value="NAD(P)-binding Rossmann-fold domains"/>
    <property type="match status" value="1"/>
</dbReference>
<dbReference type="InterPro" id="IPR002328">
    <property type="entry name" value="ADH_Zn_CS"/>
</dbReference>
<dbReference type="EMBL" id="MHRJ01000049">
    <property type="protein sequence ID" value="OHA21204.1"/>
    <property type="molecule type" value="Genomic_DNA"/>
</dbReference>
<comment type="cofactor">
    <cofactor evidence="4">
        <name>Zn(2+)</name>
        <dbReference type="ChEBI" id="CHEBI:29105"/>
    </cofactor>
</comment>
<name>A0A1G2MBW8_9BACT</name>
<evidence type="ECO:0000256" key="4">
    <source>
        <dbReference type="RuleBase" id="RU361277"/>
    </source>
</evidence>
<dbReference type="InterPro" id="IPR011032">
    <property type="entry name" value="GroES-like_sf"/>
</dbReference>
<dbReference type="AlphaFoldDB" id="A0A1G2MBW8"/>
<dbReference type="PANTHER" id="PTHR43401">
    <property type="entry name" value="L-THREONINE 3-DEHYDROGENASE"/>
    <property type="match status" value="1"/>
</dbReference>
<dbReference type="Gene3D" id="3.40.50.720">
    <property type="entry name" value="NAD(P)-binding Rossmann-like Domain"/>
    <property type="match status" value="1"/>
</dbReference>
<dbReference type="Gene3D" id="3.90.180.10">
    <property type="entry name" value="Medium-chain alcohol dehydrogenases, catalytic domain"/>
    <property type="match status" value="1"/>
</dbReference>
<dbReference type="InterPro" id="IPR013154">
    <property type="entry name" value="ADH-like_N"/>
</dbReference>
<dbReference type="GO" id="GO:0016491">
    <property type="term" value="F:oxidoreductase activity"/>
    <property type="evidence" value="ECO:0007669"/>
    <property type="project" value="UniProtKB-KW"/>
</dbReference>
<evidence type="ECO:0000259" key="6">
    <source>
        <dbReference type="Pfam" id="PF08240"/>
    </source>
</evidence>
<keyword evidence="1 4" id="KW-0479">Metal-binding</keyword>
<comment type="similarity">
    <text evidence="4">Belongs to the zinc-containing alcohol dehydrogenase family.</text>
</comment>
<feature type="domain" description="Alcohol dehydrogenase-like N-terminal" evidence="6">
    <location>
        <begin position="41"/>
        <end position="179"/>
    </location>
</feature>
<evidence type="ECO:0000256" key="1">
    <source>
        <dbReference type="ARBA" id="ARBA00022723"/>
    </source>
</evidence>
<reference evidence="7 8" key="1">
    <citation type="journal article" date="2016" name="Nat. Commun.">
        <title>Thousands of microbial genomes shed light on interconnected biogeochemical processes in an aquifer system.</title>
        <authorList>
            <person name="Anantharaman K."/>
            <person name="Brown C.T."/>
            <person name="Hug L.A."/>
            <person name="Sharon I."/>
            <person name="Castelle C.J."/>
            <person name="Probst A.J."/>
            <person name="Thomas B.C."/>
            <person name="Singh A."/>
            <person name="Wilkins M.J."/>
            <person name="Karaoz U."/>
            <person name="Brodie E.L."/>
            <person name="Williams K.H."/>
            <person name="Hubbard S.S."/>
            <person name="Banfield J.F."/>
        </authorList>
    </citation>
    <scope>NUCLEOTIDE SEQUENCE [LARGE SCALE GENOMIC DNA]</scope>
</reference>
<dbReference type="Pfam" id="PF00107">
    <property type="entry name" value="ADH_zinc_N"/>
    <property type="match status" value="1"/>
</dbReference>
<comment type="caution">
    <text evidence="7">The sequence shown here is derived from an EMBL/GenBank/DDBJ whole genome shotgun (WGS) entry which is preliminary data.</text>
</comment>
<dbReference type="InterPro" id="IPR050129">
    <property type="entry name" value="Zn_alcohol_dh"/>
</dbReference>
<dbReference type="InterPro" id="IPR036291">
    <property type="entry name" value="NAD(P)-bd_dom_sf"/>
</dbReference>
<keyword evidence="2 4" id="KW-0862">Zinc</keyword>
<evidence type="ECO:0000313" key="8">
    <source>
        <dbReference type="Proteomes" id="UP000176493"/>
    </source>
</evidence>
<evidence type="ECO:0000313" key="7">
    <source>
        <dbReference type="EMBL" id="OHA21204.1"/>
    </source>
</evidence>
<evidence type="ECO:0008006" key="9">
    <source>
        <dbReference type="Google" id="ProtNLM"/>
    </source>
</evidence>
<dbReference type="Proteomes" id="UP000176493">
    <property type="component" value="Unassembled WGS sequence"/>
</dbReference>
<dbReference type="PROSITE" id="PS00059">
    <property type="entry name" value="ADH_ZINC"/>
    <property type="match status" value="1"/>
</dbReference>
<dbReference type="PANTHER" id="PTHR43401:SF2">
    <property type="entry name" value="L-THREONINE 3-DEHYDROGENASE"/>
    <property type="match status" value="1"/>
</dbReference>
<organism evidence="7 8">
    <name type="scientific">Candidatus Taylorbacteria bacterium RIFCSPHIGHO2_02_49_25</name>
    <dbReference type="NCBI Taxonomy" id="1802305"/>
    <lineage>
        <taxon>Bacteria</taxon>
        <taxon>Candidatus Tayloriibacteriota</taxon>
    </lineage>
</organism>
<feature type="domain" description="Alcohol dehydrogenase-like C-terminal" evidence="5">
    <location>
        <begin position="219"/>
        <end position="359"/>
    </location>
</feature>
<evidence type="ECO:0000256" key="2">
    <source>
        <dbReference type="ARBA" id="ARBA00022833"/>
    </source>
</evidence>
<keyword evidence="3" id="KW-0560">Oxidoreductase</keyword>